<dbReference type="AlphaFoldDB" id="A0A5B6WE56"/>
<dbReference type="EMBL" id="SMMG02000003">
    <property type="protein sequence ID" value="KAA3479438.1"/>
    <property type="molecule type" value="Genomic_DNA"/>
</dbReference>
<gene>
    <name evidence="2" type="ORF">EPI10_019948</name>
</gene>
<dbReference type="SUPFAM" id="SSF56672">
    <property type="entry name" value="DNA/RNA polymerases"/>
    <property type="match status" value="1"/>
</dbReference>
<name>A0A5B6WE56_9ROSI</name>
<evidence type="ECO:0000259" key="1">
    <source>
        <dbReference type="Pfam" id="PF07727"/>
    </source>
</evidence>
<protein>
    <submittedName>
        <fullName evidence="2">Retrovirus-related Pol polyprotein from transposon TNT 1-94</fullName>
    </submittedName>
</protein>
<reference evidence="3" key="1">
    <citation type="journal article" date="2019" name="Plant Biotechnol. J.">
        <title>Genome sequencing of the Australian wild diploid species Gossypium australe highlights disease resistance and delayed gland morphogenesis.</title>
        <authorList>
            <person name="Cai Y."/>
            <person name="Cai X."/>
            <person name="Wang Q."/>
            <person name="Wang P."/>
            <person name="Zhang Y."/>
            <person name="Cai C."/>
            <person name="Xu Y."/>
            <person name="Wang K."/>
            <person name="Zhou Z."/>
            <person name="Wang C."/>
            <person name="Geng S."/>
            <person name="Li B."/>
            <person name="Dong Q."/>
            <person name="Hou Y."/>
            <person name="Wang H."/>
            <person name="Ai P."/>
            <person name="Liu Z."/>
            <person name="Yi F."/>
            <person name="Sun M."/>
            <person name="An G."/>
            <person name="Cheng J."/>
            <person name="Zhang Y."/>
            <person name="Shi Q."/>
            <person name="Xie Y."/>
            <person name="Shi X."/>
            <person name="Chang Y."/>
            <person name="Huang F."/>
            <person name="Chen Y."/>
            <person name="Hong S."/>
            <person name="Mi L."/>
            <person name="Sun Q."/>
            <person name="Zhang L."/>
            <person name="Zhou B."/>
            <person name="Peng R."/>
            <person name="Zhang X."/>
            <person name="Liu F."/>
        </authorList>
    </citation>
    <scope>NUCLEOTIDE SEQUENCE [LARGE SCALE GENOMIC DNA]</scope>
    <source>
        <strain evidence="3">cv. PA1801</strain>
    </source>
</reference>
<keyword evidence="3" id="KW-1185">Reference proteome</keyword>
<dbReference type="OrthoDB" id="1001497at2759"/>
<dbReference type="CDD" id="cd09272">
    <property type="entry name" value="RNase_HI_RT_Ty1"/>
    <property type="match status" value="1"/>
</dbReference>
<comment type="caution">
    <text evidence="2">The sequence shown here is derived from an EMBL/GenBank/DDBJ whole genome shotgun (WGS) entry which is preliminary data.</text>
</comment>
<accession>A0A5B6WE56</accession>
<dbReference type="PANTHER" id="PTHR11439">
    <property type="entry name" value="GAG-POL-RELATED RETROTRANSPOSON"/>
    <property type="match status" value="1"/>
</dbReference>
<evidence type="ECO:0000313" key="3">
    <source>
        <dbReference type="Proteomes" id="UP000325315"/>
    </source>
</evidence>
<dbReference type="InterPro" id="IPR013103">
    <property type="entry name" value="RVT_2"/>
</dbReference>
<dbReference type="InterPro" id="IPR043502">
    <property type="entry name" value="DNA/RNA_pol_sf"/>
</dbReference>
<proteinExistence type="predicted"/>
<organism evidence="2 3">
    <name type="scientific">Gossypium australe</name>
    <dbReference type="NCBI Taxonomy" id="47621"/>
    <lineage>
        <taxon>Eukaryota</taxon>
        <taxon>Viridiplantae</taxon>
        <taxon>Streptophyta</taxon>
        <taxon>Embryophyta</taxon>
        <taxon>Tracheophyta</taxon>
        <taxon>Spermatophyta</taxon>
        <taxon>Magnoliopsida</taxon>
        <taxon>eudicotyledons</taxon>
        <taxon>Gunneridae</taxon>
        <taxon>Pentapetalae</taxon>
        <taxon>rosids</taxon>
        <taxon>malvids</taxon>
        <taxon>Malvales</taxon>
        <taxon>Malvaceae</taxon>
        <taxon>Malvoideae</taxon>
        <taxon>Gossypium</taxon>
    </lineage>
</organism>
<sequence>MDNGIASIERSKTWELSELPKGQKTIGVKWAKLTDIRRDWLQRDTSTNLELITKEVFAPIARQDTIRLVVALAAQNSWSIFQLDVFIDQPLGYIKVGNEHKTLYYLKQAPRAWYSRIDAYFLRKGFSECPYEHTFFVRFEVDGKMLIVCLYVDDLIYTGDNMEIIEQFKNSMMSEFDMSNLGLMHYFLGIEVVQFDAGIFISQKRYVQDILTRFRMQDCNPVCTLAETSLKLVKDLDSKNINNILYKQIVGSLMYVTTTRPDIILVISLISRFMENPTEMHLTYLQGTTDYGIFYKEGEKSNLIGFTDNDYAGDQDDRKSTSGYVFMMGSKAISWSSRKQPIVTLSTTEAEFVAATSCASKAIWLRNVLKELHFSQEGSTPIYCDNNSTIKLSKIQFCMVEASILMFGFISYAISPRRKLLILFTAEARNKLLICSQSPSNLMHFRSSENY</sequence>
<dbReference type="PANTHER" id="PTHR11439:SF517">
    <property type="entry name" value="CYSTEINE-RICH RLK (RECEPTOR-LIKE PROTEIN KINASE) 8"/>
    <property type="match status" value="1"/>
</dbReference>
<dbReference type="Proteomes" id="UP000325315">
    <property type="component" value="Unassembled WGS sequence"/>
</dbReference>
<feature type="domain" description="Reverse transcriptase Ty1/copia-type" evidence="1">
    <location>
        <begin position="12"/>
        <end position="224"/>
    </location>
</feature>
<evidence type="ECO:0000313" key="2">
    <source>
        <dbReference type="EMBL" id="KAA3479438.1"/>
    </source>
</evidence>
<dbReference type="Pfam" id="PF07727">
    <property type="entry name" value="RVT_2"/>
    <property type="match status" value="1"/>
</dbReference>